<dbReference type="Pfam" id="PF00356">
    <property type="entry name" value="LacI"/>
    <property type="match status" value="1"/>
</dbReference>
<organism evidence="6 7">
    <name type="scientific">Microbacterium gawkjiense</name>
    <dbReference type="NCBI Taxonomy" id="3067309"/>
    <lineage>
        <taxon>Bacteria</taxon>
        <taxon>Bacillati</taxon>
        <taxon>Actinomycetota</taxon>
        <taxon>Actinomycetes</taxon>
        <taxon>Micrococcales</taxon>
        <taxon>Microbacteriaceae</taxon>
        <taxon>Microbacterium</taxon>
    </lineage>
</organism>
<evidence type="ECO:0000259" key="5">
    <source>
        <dbReference type="PROSITE" id="PS50932"/>
    </source>
</evidence>
<dbReference type="CDD" id="cd06267">
    <property type="entry name" value="PBP1_LacI_sugar_binding-like"/>
    <property type="match status" value="1"/>
</dbReference>
<dbReference type="SMART" id="SM00354">
    <property type="entry name" value="HTH_LACI"/>
    <property type="match status" value="1"/>
</dbReference>
<dbReference type="Gene3D" id="3.40.50.2300">
    <property type="match status" value="2"/>
</dbReference>
<dbReference type="CDD" id="cd01392">
    <property type="entry name" value="HTH_LacI"/>
    <property type="match status" value="1"/>
</dbReference>
<dbReference type="EMBL" id="JAUZVV010000003">
    <property type="protein sequence ID" value="MDT3318081.1"/>
    <property type="molecule type" value="Genomic_DNA"/>
</dbReference>
<dbReference type="InterPro" id="IPR028082">
    <property type="entry name" value="Peripla_BP_I"/>
</dbReference>
<evidence type="ECO:0000313" key="6">
    <source>
        <dbReference type="EMBL" id="MDT3318081.1"/>
    </source>
</evidence>
<dbReference type="Gene3D" id="1.10.260.40">
    <property type="entry name" value="lambda repressor-like DNA-binding domains"/>
    <property type="match status" value="1"/>
</dbReference>
<dbReference type="SUPFAM" id="SSF53822">
    <property type="entry name" value="Periplasmic binding protein-like I"/>
    <property type="match status" value="1"/>
</dbReference>
<proteinExistence type="predicted"/>
<dbReference type="InterPro" id="IPR010982">
    <property type="entry name" value="Lambda_DNA-bd_dom_sf"/>
</dbReference>
<dbReference type="Pfam" id="PF13377">
    <property type="entry name" value="Peripla_BP_3"/>
    <property type="match status" value="1"/>
</dbReference>
<sequence length="351" mass="37353">MTVRDIARRANVSNGTVSRVLNNHVNVAADLRSRVIEAVNELGYSPARARQRATDLPQLRTIGFLLTLPHLEAAQDLMAPFWAHLLQGAEAEAARLGAQVTYCSLPGRHTVAADVLERVSDLGLDATLLVGAPSPAVVAAAEELGMPVVVVDTLLDPDELGGIPHDAVLPDYFHGTYLVTQELLKAGHQKLAFVGGPLAEGVVINTVPAVEMRARGFREALVHAGIPHNRDHFAESDLTQQGGYEAALALLAHDPDISGLVCANDALASGAIRALRDVGRRVPEDVSVVGGSDELGEHIFPPLTSYRFDQPALGALAVQRLARRAKNPTAPAVTTLLPVEIVRRQSVHPAL</sequence>
<keyword evidence="3 6" id="KW-0238">DNA-binding</keyword>
<protein>
    <submittedName>
        <fullName evidence="6">LacI family DNA-binding transcriptional regulator</fullName>
    </submittedName>
</protein>
<comment type="caution">
    <text evidence="6">The sequence shown here is derived from an EMBL/GenBank/DDBJ whole genome shotgun (WGS) entry which is preliminary data.</text>
</comment>
<dbReference type="InterPro" id="IPR046335">
    <property type="entry name" value="LacI/GalR-like_sensor"/>
</dbReference>
<dbReference type="Proteomes" id="UP001251849">
    <property type="component" value="Unassembled WGS sequence"/>
</dbReference>
<evidence type="ECO:0000256" key="1">
    <source>
        <dbReference type="ARBA" id="ARBA00022491"/>
    </source>
</evidence>
<keyword evidence="1" id="KW-0678">Repressor</keyword>
<evidence type="ECO:0000256" key="3">
    <source>
        <dbReference type="ARBA" id="ARBA00023125"/>
    </source>
</evidence>
<dbReference type="GO" id="GO:0003677">
    <property type="term" value="F:DNA binding"/>
    <property type="evidence" value="ECO:0007669"/>
    <property type="project" value="UniProtKB-KW"/>
</dbReference>
<dbReference type="PANTHER" id="PTHR30146">
    <property type="entry name" value="LACI-RELATED TRANSCRIPTIONAL REPRESSOR"/>
    <property type="match status" value="1"/>
</dbReference>
<evidence type="ECO:0000313" key="7">
    <source>
        <dbReference type="Proteomes" id="UP001251849"/>
    </source>
</evidence>
<feature type="domain" description="HTH lacI-type" evidence="5">
    <location>
        <begin position="1"/>
        <end position="54"/>
    </location>
</feature>
<gene>
    <name evidence="6" type="ORF">Q9S71_14730</name>
</gene>
<evidence type="ECO:0000256" key="2">
    <source>
        <dbReference type="ARBA" id="ARBA00023015"/>
    </source>
</evidence>
<dbReference type="SUPFAM" id="SSF47413">
    <property type="entry name" value="lambda repressor-like DNA-binding domains"/>
    <property type="match status" value="1"/>
</dbReference>
<dbReference type="PROSITE" id="PS00356">
    <property type="entry name" value="HTH_LACI_1"/>
    <property type="match status" value="1"/>
</dbReference>
<name>A0ABU3GF01_9MICO</name>
<keyword evidence="7" id="KW-1185">Reference proteome</keyword>
<dbReference type="PROSITE" id="PS50932">
    <property type="entry name" value="HTH_LACI_2"/>
    <property type="match status" value="1"/>
</dbReference>
<reference evidence="6 7" key="1">
    <citation type="submission" date="2023-08" db="EMBL/GenBank/DDBJ databases">
        <title>Microbacterium aquilitoris sp. nov. and Microbacterium gwkjibeachense sp. nov., isolated from beach.</title>
        <authorList>
            <person name="Lee S.D."/>
            <person name="Yang H."/>
            <person name="Kim I."/>
        </authorList>
    </citation>
    <scope>NUCLEOTIDE SEQUENCE [LARGE SCALE GENOMIC DNA]</scope>
    <source>
        <strain evidence="6 7">KSW4-11</strain>
    </source>
</reference>
<dbReference type="PRINTS" id="PR00036">
    <property type="entry name" value="HTHLACI"/>
</dbReference>
<keyword evidence="2" id="KW-0805">Transcription regulation</keyword>
<evidence type="ECO:0000256" key="4">
    <source>
        <dbReference type="ARBA" id="ARBA00023163"/>
    </source>
</evidence>
<accession>A0ABU3GF01</accession>
<dbReference type="RefSeq" id="WP_311863364.1">
    <property type="nucleotide sequence ID" value="NZ_JAUZVV010000003.1"/>
</dbReference>
<keyword evidence="4" id="KW-0804">Transcription</keyword>
<dbReference type="PANTHER" id="PTHR30146:SF148">
    <property type="entry name" value="HTH-TYPE TRANSCRIPTIONAL REPRESSOR PURR-RELATED"/>
    <property type="match status" value="1"/>
</dbReference>
<dbReference type="InterPro" id="IPR000843">
    <property type="entry name" value="HTH_LacI"/>
</dbReference>